<proteinExistence type="predicted"/>
<dbReference type="Proteomes" id="UP001163321">
    <property type="component" value="Chromosome 8"/>
</dbReference>
<accession>A0ACC0VPU7</accession>
<comment type="caution">
    <text evidence="1">The sequence shown here is derived from an EMBL/GenBank/DDBJ whole genome shotgun (WGS) entry which is preliminary data.</text>
</comment>
<sequence length="128" mass="14867">MHFCPCCSNILLVEADSDGMRFFCQTCPYLFQINEKVEKKVPLQRKQVDDVLGGDEAWENVDQTESMWTFMLSCMHLAYADSLTCPSTARCPHCEHTKAYFMQIQIRSADEPSTTFYKCVQCKKQWND</sequence>
<name>A0ACC0VPU7_9STRA</name>
<organism evidence="1 2">
    <name type="scientific">Peronosclerospora sorghi</name>
    <dbReference type="NCBI Taxonomy" id="230839"/>
    <lineage>
        <taxon>Eukaryota</taxon>
        <taxon>Sar</taxon>
        <taxon>Stramenopiles</taxon>
        <taxon>Oomycota</taxon>
        <taxon>Peronosporomycetes</taxon>
        <taxon>Peronosporales</taxon>
        <taxon>Peronosporaceae</taxon>
        <taxon>Peronosclerospora</taxon>
    </lineage>
</organism>
<reference evidence="1 2" key="1">
    <citation type="journal article" date="2022" name="bioRxiv">
        <title>The genome of the oomycete Peronosclerospora sorghi, a cosmopolitan pathogen of maize and sorghum, is inflated with dispersed pseudogenes.</title>
        <authorList>
            <person name="Fletcher K."/>
            <person name="Martin F."/>
            <person name="Isakeit T."/>
            <person name="Cavanaugh K."/>
            <person name="Magill C."/>
            <person name="Michelmore R."/>
        </authorList>
    </citation>
    <scope>NUCLEOTIDE SEQUENCE [LARGE SCALE GENOMIC DNA]</scope>
    <source>
        <strain evidence="1">P6</strain>
    </source>
</reference>
<dbReference type="EMBL" id="CM047587">
    <property type="protein sequence ID" value="KAI9908489.1"/>
    <property type="molecule type" value="Genomic_DNA"/>
</dbReference>
<evidence type="ECO:0000313" key="2">
    <source>
        <dbReference type="Proteomes" id="UP001163321"/>
    </source>
</evidence>
<keyword evidence="2" id="KW-1185">Reference proteome</keyword>
<gene>
    <name evidence="1" type="ORF">PsorP6_002902</name>
</gene>
<evidence type="ECO:0000313" key="1">
    <source>
        <dbReference type="EMBL" id="KAI9908489.1"/>
    </source>
</evidence>
<protein>
    <submittedName>
        <fullName evidence="1">Uncharacterized protein</fullName>
    </submittedName>
</protein>